<dbReference type="RefSeq" id="WP_092123115.1">
    <property type="nucleotide sequence ID" value="NZ_FMXO01000017.1"/>
</dbReference>
<dbReference type="OrthoDB" id="5471421at2"/>
<dbReference type="NCBIfam" id="TIGR02532">
    <property type="entry name" value="IV_pilin_GFxxxE"/>
    <property type="match status" value="1"/>
</dbReference>
<keyword evidence="1" id="KW-0812">Transmembrane</keyword>
<dbReference type="AlphaFoldDB" id="A0A1G6EEA9"/>
<sequence length="112" mass="12237">MIFTRPHNNATGFSLVEVLVALVVAATLASGLLALQHHGLNQAREADLLWDHLGIAQEALMGVELARAETQAMPDWHVSVMPASPERPTPWILVVTRAAGREMNWIWPSVAP</sequence>
<dbReference type="Pfam" id="PF07963">
    <property type="entry name" value="N_methyl"/>
    <property type="match status" value="1"/>
</dbReference>
<name>A0A1G6EEA9_9BACT</name>
<organism evidence="2 3">
    <name type="scientific">Desulfonatronum thiosulfatophilum</name>
    <dbReference type="NCBI Taxonomy" id="617002"/>
    <lineage>
        <taxon>Bacteria</taxon>
        <taxon>Pseudomonadati</taxon>
        <taxon>Thermodesulfobacteriota</taxon>
        <taxon>Desulfovibrionia</taxon>
        <taxon>Desulfovibrionales</taxon>
        <taxon>Desulfonatronaceae</taxon>
        <taxon>Desulfonatronum</taxon>
    </lineage>
</organism>
<dbReference type="InterPro" id="IPR012902">
    <property type="entry name" value="N_methyl_site"/>
</dbReference>
<gene>
    <name evidence="2" type="ORF">SAMN05660653_02791</name>
</gene>
<dbReference type="PROSITE" id="PS00409">
    <property type="entry name" value="PROKAR_NTER_METHYL"/>
    <property type="match status" value="1"/>
</dbReference>
<proteinExistence type="predicted"/>
<protein>
    <submittedName>
        <fullName evidence="2">Prepilin-type N-terminal cleavage/methylation domain-containing protein</fullName>
    </submittedName>
</protein>
<evidence type="ECO:0000313" key="2">
    <source>
        <dbReference type="EMBL" id="SDB55650.1"/>
    </source>
</evidence>
<feature type="transmembrane region" description="Helical" evidence="1">
    <location>
        <begin position="12"/>
        <end position="35"/>
    </location>
</feature>
<keyword evidence="1" id="KW-1133">Transmembrane helix</keyword>
<reference evidence="2 3" key="1">
    <citation type="submission" date="2016-10" db="EMBL/GenBank/DDBJ databases">
        <authorList>
            <person name="de Groot N.N."/>
        </authorList>
    </citation>
    <scope>NUCLEOTIDE SEQUENCE [LARGE SCALE GENOMIC DNA]</scope>
    <source>
        <strain evidence="2 3">ASO4-2</strain>
    </source>
</reference>
<dbReference type="Proteomes" id="UP000198771">
    <property type="component" value="Unassembled WGS sequence"/>
</dbReference>
<keyword evidence="3" id="KW-1185">Reference proteome</keyword>
<accession>A0A1G6EEA9</accession>
<keyword evidence="1" id="KW-0472">Membrane</keyword>
<dbReference type="STRING" id="617002.SAMN05660653_02791"/>
<evidence type="ECO:0000313" key="3">
    <source>
        <dbReference type="Proteomes" id="UP000198771"/>
    </source>
</evidence>
<evidence type="ECO:0000256" key="1">
    <source>
        <dbReference type="SAM" id="Phobius"/>
    </source>
</evidence>
<dbReference type="EMBL" id="FMXO01000017">
    <property type="protein sequence ID" value="SDB55650.1"/>
    <property type="molecule type" value="Genomic_DNA"/>
</dbReference>